<dbReference type="CDD" id="cd18094">
    <property type="entry name" value="SpoU-like_TrmL"/>
    <property type="match status" value="1"/>
</dbReference>
<comment type="catalytic activity">
    <reaction evidence="6">
        <text>5-carboxymethylaminomethyluridine(34) in tRNA(Leu) + S-adenosyl-L-methionine = 5-carboxymethylaminomethyl-2'-O-methyluridine(34) in tRNA(Leu) + S-adenosyl-L-homocysteine + H(+)</text>
        <dbReference type="Rhea" id="RHEA:43088"/>
        <dbReference type="Rhea" id="RHEA-COMP:10333"/>
        <dbReference type="Rhea" id="RHEA-COMP:10334"/>
        <dbReference type="ChEBI" id="CHEBI:15378"/>
        <dbReference type="ChEBI" id="CHEBI:57856"/>
        <dbReference type="ChEBI" id="CHEBI:59789"/>
        <dbReference type="ChEBI" id="CHEBI:74508"/>
        <dbReference type="ChEBI" id="CHEBI:74511"/>
        <dbReference type="EC" id="2.1.1.207"/>
    </reaction>
</comment>
<feature type="binding site" evidence="6 7">
    <location>
        <position position="130"/>
    </location>
    <ligand>
        <name>S-adenosyl-L-methionine</name>
        <dbReference type="ChEBI" id="CHEBI:59789"/>
    </ligand>
</feature>
<organism evidence="9 10">
    <name type="scientific">SAR86 cluster bacterium</name>
    <dbReference type="NCBI Taxonomy" id="2030880"/>
    <lineage>
        <taxon>Bacteria</taxon>
        <taxon>Pseudomonadati</taxon>
        <taxon>Pseudomonadota</taxon>
        <taxon>Gammaproteobacteria</taxon>
        <taxon>SAR86 cluster</taxon>
    </lineage>
</organism>
<evidence type="ECO:0000256" key="6">
    <source>
        <dbReference type="HAMAP-Rule" id="MF_01885"/>
    </source>
</evidence>
<protein>
    <recommendedName>
        <fullName evidence="6">tRNA (cytidine(34)-2'-O)-methyltransferase</fullName>
        <ecNumber evidence="6">2.1.1.207</ecNumber>
    </recommendedName>
    <alternativeName>
        <fullName evidence="6">tRNA (cytidine/uridine-2'-O-)-methyltransferase TrmL</fullName>
    </alternativeName>
</protein>
<feature type="binding site" evidence="6 7">
    <location>
        <position position="100"/>
    </location>
    <ligand>
        <name>S-adenosyl-L-methionine</name>
        <dbReference type="ChEBI" id="CHEBI:59789"/>
    </ligand>
</feature>
<feature type="domain" description="tRNA/rRNA methyltransferase SpoU type" evidence="8">
    <location>
        <begin position="2"/>
        <end position="142"/>
    </location>
</feature>
<dbReference type="GO" id="GO:0141098">
    <property type="term" value="F:tRNA (cytidine(34)-2'-O)-methyltransferase activity"/>
    <property type="evidence" value="ECO:0007669"/>
    <property type="project" value="RHEA"/>
</dbReference>
<evidence type="ECO:0000313" key="10">
    <source>
        <dbReference type="Proteomes" id="UP000228987"/>
    </source>
</evidence>
<keyword evidence="1 6" id="KW-0963">Cytoplasm</keyword>
<evidence type="ECO:0000256" key="3">
    <source>
        <dbReference type="ARBA" id="ARBA00022679"/>
    </source>
</evidence>
<dbReference type="AlphaFoldDB" id="A0A2A5CJY8"/>
<dbReference type="SUPFAM" id="SSF75217">
    <property type="entry name" value="alpha/beta knot"/>
    <property type="match status" value="1"/>
</dbReference>
<comment type="function">
    <text evidence="6">Methylates the ribose at the nucleotide 34 wobble position in the two leucyl isoacceptors tRNA(Leu)(CmAA) and tRNA(Leu)(cmnm5UmAA). Catalyzes the methyl transfer from S-adenosyl-L-methionine to the 2'-OH of the wobble nucleotide.</text>
</comment>
<comment type="catalytic activity">
    <reaction evidence="6">
        <text>cytidine(34) in tRNA + S-adenosyl-L-methionine = 2'-O-methylcytidine(34) in tRNA + S-adenosyl-L-homocysteine + H(+)</text>
        <dbReference type="Rhea" id="RHEA:43084"/>
        <dbReference type="Rhea" id="RHEA-COMP:10331"/>
        <dbReference type="Rhea" id="RHEA-COMP:10332"/>
        <dbReference type="ChEBI" id="CHEBI:15378"/>
        <dbReference type="ChEBI" id="CHEBI:57856"/>
        <dbReference type="ChEBI" id="CHEBI:59789"/>
        <dbReference type="ChEBI" id="CHEBI:74495"/>
        <dbReference type="ChEBI" id="CHEBI:82748"/>
        <dbReference type="EC" id="2.1.1.207"/>
    </reaction>
</comment>
<comment type="caution">
    <text evidence="6">Lacks conserved residue(s) required for the propagation of feature annotation.</text>
</comment>
<dbReference type="PANTHER" id="PTHR42971">
    <property type="entry name" value="TRNA (CYTIDINE(34)-2'-O)-METHYLTRANSFERASE"/>
    <property type="match status" value="1"/>
</dbReference>
<dbReference type="NCBIfam" id="TIGR00185">
    <property type="entry name" value="tRNA_yibK_trmL"/>
    <property type="match status" value="1"/>
</dbReference>
<dbReference type="FunFam" id="3.40.1280.10:FF:000002">
    <property type="entry name" value="Peptidylprolyl isomerase"/>
    <property type="match status" value="1"/>
</dbReference>
<evidence type="ECO:0000256" key="1">
    <source>
        <dbReference type="ARBA" id="ARBA00022490"/>
    </source>
</evidence>
<sequence>MFNIVLFEPEIPPNTGNIIRLASNSGCQLHLIEPLGFSLDEKSLRRAGLDYHQYSSLQTYKTWQDFLTKKGDGKIFAFSTKGLIKYTDISYNSGDYLLFGPETRGLPEELRTGQSIDEVLTIPMQSNSRSLNLSNSAAIAVYEAWRQVNFQGS</sequence>
<dbReference type="EC" id="2.1.1.207" evidence="6"/>
<dbReference type="GO" id="GO:0005737">
    <property type="term" value="C:cytoplasm"/>
    <property type="evidence" value="ECO:0007669"/>
    <property type="project" value="UniProtKB-SubCell"/>
</dbReference>
<evidence type="ECO:0000256" key="2">
    <source>
        <dbReference type="ARBA" id="ARBA00022603"/>
    </source>
</evidence>
<evidence type="ECO:0000313" key="9">
    <source>
        <dbReference type="EMBL" id="PCJ43730.1"/>
    </source>
</evidence>
<keyword evidence="4 6" id="KW-0949">S-adenosyl-L-methionine</keyword>
<comment type="similarity">
    <text evidence="6">Belongs to the class IV-like SAM-binding methyltransferase superfamily. RNA methyltransferase TrmH family. TrmL subfamily.</text>
</comment>
<evidence type="ECO:0000256" key="5">
    <source>
        <dbReference type="ARBA" id="ARBA00022694"/>
    </source>
</evidence>
<dbReference type="GO" id="GO:0002130">
    <property type="term" value="P:wobble position ribose methylation"/>
    <property type="evidence" value="ECO:0007669"/>
    <property type="project" value="TreeGrafter"/>
</dbReference>
<dbReference type="PIRSF" id="PIRSF029256">
    <property type="entry name" value="SpoU_TrmH_prd"/>
    <property type="match status" value="1"/>
</dbReference>
<dbReference type="InterPro" id="IPR029026">
    <property type="entry name" value="tRNA_m1G_MTases_N"/>
</dbReference>
<accession>A0A2A5CJY8</accession>
<comment type="caution">
    <text evidence="9">The sequence shown here is derived from an EMBL/GenBank/DDBJ whole genome shotgun (WGS) entry which is preliminary data.</text>
</comment>
<evidence type="ECO:0000259" key="8">
    <source>
        <dbReference type="Pfam" id="PF00588"/>
    </source>
</evidence>
<dbReference type="EMBL" id="NVWI01000001">
    <property type="protein sequence ID" value="PCJ43730.1"/>
    <property type="molecule type" value="Genomic_DNA"/>
</dbReference>
<dbReference type="PANTHER" id="PTHR42971:SF1">
    <property type="entry name" value="TRNA (CYTIDINE(34)-2'-O)-METHYLTRANSFERASE"/>
    <property type="match status" value="1"/>
</dbReference>
<dbReference type="InterPro" id="IPR016914">
    <property type="entry name" value="TrmL"/>
</dbReference>
<dbReference type="GO" id="GO:0141102">
    <property type="term" value="F:tRNA (5-carboxymethylaminomethyluridine(34)-2'-O)-methyltransferase activity"/>
    <property type="evidence" value="ECO:0007669"/>
    <property type="project" value="RHEA"/>
</dbReference>
<gene>
    <name evidence="6 9" type="primary">trmL</name>
    <name evidence="9" type="ORF">COA71_02340</name>
</gene>
<dbReference type="GO" id="GO:0003723">
    <property type="term" value="F:RNA binding"/>
    <property type="evidence" value="ECO:0007669"/>
    <property type="project" value="InterPro"/>
</dbReference>
<dbReference type="InterPro" id="IPR029028">
    <property type="entry name" value="Alpha/beta_knot_MTases"/>
</dbReference>
<comment type="subcellular location">
    <subcellularLocation>
        <location evidence="6">Cytoplasm</location>
    </subcellularLocation>
</comment>
<keyword evidence="3 6" id="KW-0808">Transferase</keyword>
<dbReference type="InterPro" id="IPR001537">
    <property type="entry name" value="SpoU_MeTrfase"/>
</dbReference>
<dbReference type="Gene3D" id="3.40.1280.10">
    <property type="match status" value="1"/>
</dbReference>
<dbReference type="HAMAP" id="MF_01885">
    <property type="entry name" value="tRNA_methyltr_TrmL"/>
    <property type="match status" value="1"/>
</dbReference>
<name>A0A2A5CJY8_9GAMM</name>
<comment type="subunit">
    <text evidence="6">Homodimer.</text>
</comment>
<proteinExistence type="inferred from homology"/>
<evidence type="ECO:0000256" key="4">
    <source>
        <dbReference type="ARBA" id="ARBA00022691"/>
    </source>
</evidence>
<keyword evidence="2 6" id="KW-0489">Methyltransferase</keyword>
<feature type="binding site" evidence="6 7">
    <location>
        <position position="122"/>
    </location>
    <ligand>
        <name>S-adenosyl-L-methionine</name>
        <dbReference type="ChEBI" id="CHEBI:59789"/>
    </ligand>
</feature>
<dbReference type="GO" id="GO:0042802">
    <property type="term" value="F:identical protein binding"/>
    <property type="evidence" value="ECO:0007669"/>
    <property type="project" value="UniProtKB-ARBA"/>
</dbReference>
<keyword evidence="5 6" id="KW-0819">tRNA processing</keyword>
<dbReference type="Pfam" id="PF00588">
    <property type="entry name" value="SpoU_methylase"/>
    <property type="match status" value="1"/>
</dbReference>
<reference evidence="10" key="1">
    <citation type="submission" date="2017-08" db="EMBL/GenBank/DDBJ databases">
        <title>A dynamic microbial community with high functional redundancy inhabits the cold, oxic subseafloor aquifer.</title>
        <authorList>
            <person name="Tully B.J."/>
            <person name="Wheat C.G."/>
            <person name="Glazer B.T."/>
            <person name="Huber J.A."/>
        </authorList>
    </citation>
    <scope>NUCLEOTIDE SEQUENCE [LARGE SCALE GENOMIC DNA]</scope>
</reference>
<dbReference type="Proteomes" id="UP000228987">
    <property type="component" value="Unassembled WGS sequence"/>
</dbReference>
<evidence type="ECO:0000256" key="7">
    <source>
        <dbReference type="PIRSR" id="PIRSR029256-1"/>
    </source>
</evidence>